<sequence length="273" mass="29090">MPIVAAIEFGLAYCGLAIPRAGRVELISDEHGCRKIPCTHLLPKGSCSLDWRPEILSLTRGPILVMLQKLKALAETSAREPVDNVVLALPAFYAHSKRQLISDVAKEAGWNVLRLTSTAVAAVMGLFVDSGRPSIQALTLDAGSTRVDVTVVEALGHLLDVKCVTGRLLPRGKAYDQVGQPPLSTDEVNSAVFNASIQAISQALREADLDKAAVDEIILTGGSTNIARLERVVAEFLGKSPDEIQKPSNAGLRGAAIYAAFLPTHSIFVTCLC</sequence>
<dbReference type="Proteomes" id="UP000249748">
    <property type="component" value="Unassembled WGS sequence"/>
</dbReference>
<organism evidence="1 2">
    <name type="scientific">Aspergillus costaricaensis CBS 115574</name>
    <dbReference type="NCBI Taxonomy" id="1448317"/>
    <lineage>
        <taxon>Eukaryota</taxon>
        <taxon>Fungi</taxon>
        <taxon>Dikarya</taxon>
        <taxon>Ascomycota</taxon>
        <taxon>Pezizomycotina</taxon>
        <taxon>Eurotiomycetes</taxon>
        <taxon>Eurotiomycetidae</taxon>
        <taxon>Eurotiales</taxon>
        <taxon>Aspergillaceae</taxon>
        <taxon>Aspergillus</taxon>
        <taxon>Aspergillus subgen. Circumdati</taxon>
    </lineage>
</organism>
<name>A0ACD1IE10_9EURO</name>
<proteinExistence type="predicted"/>
<gene>
    <name evidence="1" type="ORF">BO79DRAFT_255316</name>
</gene>
<protein>
    <submittedName>
        <fullName evidence="1">Uncharacterized protein</fullName>
    </submittedName>
</protein>
<accession>A0ACD1IE10</accession>
<evidence type="ECO:0000313" key="2">
    <source>
        <dbReference type="Proteomes" id="UP000249748"/>
    </source>
</evidence>
<reference evidence="1" key="1">
    <citation type="submission" date="2018-02" db="EMBL/GenBank/DDBJ databases">
        <title>The genomes of Aspergillus section Nigri reveals drivers in fungal speciation.</title>
        <authorList>
            <consortium name="DOE Joint Genome Institute"/>
            <person name="Vesth T.C."/>
            <person name="Nybo J."/>
            <person name="Theobald S."/>
            <person name="Brandl J."/>
            <person name="Frisvad J.C."/>
            <person name="Nielsen K.F."/>
            <person name="Lyhne E.K."/>
            <person name="Kogle M.E."/>
            <person name="Kuo A."/>
            <person name="Riley R."/>
            <person name="Clum A."/>
            <person name="Nolan M."/>
            <person name="Lipzen A."/>
            <person name="Salamov A."/>
            <person name="Henrissat B."/>
            <person name="Wiebenga A."/>
            <person name="De vries R.P."/>
            <person name="Grigoriev I.V."/>
            <person name="Mortensen U.H."/>
            <person name="Andersen M.R."/>
            <person name="Baker S.E."/>
        </authorList>
    </citation>
    <scope>NUCLEOTIDE SEQUENCE</scope>
    <source>
        <strain evidence="1">CBS 115574</strain>
    </source>
</reference>
<evidence type="ECO:0000313" key="1">
    <source>
        <dbReference type="EMBL" id="RAK88655.1"/>
    </source>
</evidence>
<keyword evidence="2" id="KW-1185">Reference proteome</keyword>
<dbReference type="EMBL" id="KZ824550">
    <property type="protein sequence ID" value="RAK88655.1"/>
    <property type="molecule type" value="Genomic_DNA"/>
</dbReference>